<proteinExistence type="predicted"/>
<name>A0A0F9RSQ9_9ZZZZ</name>
<dbReference type="EMBL" id="LAZR01000999">
    <property type="protein sequence ID" value="KKN52882.1"/>
    <property type="molecule type" value="Genomic_DNA"/>
</dbReference>
<dbReference type="AlphaFoldDB" id="A0A0F9RSQ9"/>
<reference evidence="1" key="1">
    <citation type="journal article" date="2015" name="Nature">
        <title>Complex archaea that bridge the gap between prokaryotes and eukaryotes.</title>
        <authorList>
            <person name="Spang A."/>
            <person name="Saw J.H."/>
            <person name="Jorgensen S.L."/>
            <person name="Zaremba-Niedzwiedzka K."/>
            <person name="Martijn J."/>
            <person name="Lind A.E."/>
            <person name="van Eijk R."/>
            <person name="Schleper C."/>
            <person name="Guy L."/>
            <person name="Ettema T.J."/>
        </authorList>
    </citation>
    <scope>NUCLEOTIDE SEQUENCE</scope>
</reference>
<protein>
    <recommendedName>
        <fullName evidence="2">Baseplate protein J-like domain-containing protein</fullName>
    </recommendedName>
</protein>
<evidence type="ECO:0008006" key="2">
    <source>
        <dbReference type="Google" id="ProtNLM"/>
    </source>
</evidence>
<organism evidence="1">
    <name type="scientific">marine sediment metagenome</name>
    <dbReference type="NCBI Taxonomy" id="412755"/>
    <lineage>
        <taxon>unclassified sequences</taxon>
        <taxon>metagenomes</taxon>
        <taxon>ecological metagenomes</taxon>
    </lineage>
</organism>
<accession>A0A0F9RSQ9</accession>
<gene>
    <name evidence="1" type="ORF">LCGC14_0607880</name>
</gene>
<sequence>MPQTPRDIDAFLTDFNASVSSNDPSLDVQKGPLAVMAFGAATEGSRMENFAAYLGSLYQLSDPSLILDEDMFELALNFGKDPNVARVSRVTVYFFRNVRPEAGEVYVASVGTIVSTDDGRFNFTVIEDASMNGDLADVYFNSDSGQYEVPVICEAIAAGTDYDLPPNTINSIQTVQDDFDGCINRDYASRGEDPPDKFQMRDIIQTAMQGANQDIAGQIENLITSISPTGADDYSLVSSVDYVYYSRLGQTSGKLGYDVYVITDRNRETIDRGTADGGETFLSFQRKPVLSVIFVAVDGVQVPFSLDVDTDAAWRGSPRANDRVELATPLQPGQVWEMRYIYYDVIYDVDSLVQDRVKIFGSDTLIRLADAIDIFVAGEVGVFATADRDTIIGNVITFTEGYLRNPNNPSQTYQQYTTFLDPTDYQRAIEGNVDGVQNFKLTRFARLDGAVQDIEFISLNGLTEYPVLSVNSDIT</sequence>
<evidence type="ECO:0000313" key="1">
    <source>
        <dbReference type="EMBL" id="KKN52882.1"/>
    </source>
</evidence>
<comment type="caution">
    <text evidence="1">The sequence shown here is derived from an EMBL/GenBank/DDBJ whole genome shotgun (WGS) entry which is preliminary data.</text>
</comment>